<name>A0A0K2T2H6_LEPSM</name>
<accession>A0A0K2T2H6</accession>
<organism evidence="1">
    <name type="scientific">Lepeophtheirus salmonis</name>
    <name type="common">Salmon louse</name>
    <name type="synonym">Caligus salmonis</name>
    <dbReference type="NCBI Taxonomy" id="72036"/>
    <lineage>
        <taxon>Eukaryota</taxon>
        <taxon>Metazoa</taxon>
        <taxon>Ecdysozoa</taxon>
        <taxon>Arthropoda</taxon>
        <taxon>Crustacea</taxon>
        <taxon>Multicrustacea</taxon>
        <taxon>Hexanauplia</taxon>
        <taxon>Copepoda</taxon>
        <taxon>Siphonostomatoida</taxon>
        <taxon>Caligidae</taxon>
        <taxon>Lepeophtheirus</taxon>
    </lineage>
</organism>
<evidence type="ECO:0000313" key="1">
    <source>
        <dbReference type="EMBL" id="CDW20005.1"/>
    </source>
</evidence>
<feature type="non-terminal residue" evidence="1">
    <location>
        <position position="1"/>
    </location>
</feature>
<sequence>DLYIANLINIYIKVKKITFPSPPFLPEPAVLEHAIFILSVLSYSGNSLSLAEFENFRYVRGPYYISNFPDLYTRQQSVKEYIIGSL</sequence>
<reference evidence="1" key="1">
    <citation type="submission" date="2014-05" db="EMBL/GenBank/DDBJ databases">
        <authorList>
            <person name="Chronopoulou M."/>
        </authorList>
    </citation>
    <scope>NUCLEOTIDE SEQUENCE</scope>
    <source>
        <tissue evidence="1">Whole organism</tissue>
    </source>
</reference>
<proteinExistence type="predicted"/>
<dbReference type="AlphaFoldDB" id="A0A0K2T2H6"/>
<dbReference type="EMBL" id="HACA01002644">
    <property type="protein sequence ID" value="CDW20005.1"/>
    <property type="molecule type" value="Transcribed_RNA"/>
</dbReference>
<protein>
    <submittedName>
        <fullName evidence="1">Uncharacterized protein</fullName>
    </submittedName>
</protein>